<keyword evidence="1" id="KW-0812">Transmembrane</keyword>
<gene>
    <name evidence="2" type="ORF">HAHE_12620</name>
</gene>
<keyword evidence="1" id="KW-0472">Membrane</keyword>
<keyword evidence="1" id="KW-1133">Transmembrane helix</keyword>
<protein>
    <submittedName>
        <fullName evidence="2">Uncharacterized protein</fullName>
    </submittedName>
</protein>
<name>A0ABM7RB64_9BACT</name>
<keyword evidence="3" id="KW-1185">Reference proteome</keyword>
<feature type="transmembrane region" description="Helical" evidence="1">
    <location>
        <begin position="27"/>
        <end position="47"/>
    </location>
</feature>
<organism evidence="2 3">
    <name type="scientific">Haloferula helveola</name>
    <dbReference type="NCBI Taxonomy" id="490095"/>
    <lineage>
        <taxon>Bacteria</taxon>
        <taxon>Pseudomonadati</taxon>
        <taxon>Verrucomicrobiota</taxon>
        <taxon>Verrucomicrobiia</taxon>
        <taxon>Verrucomicrobiales</taxon>
        <taxon>Verrucomicrobiaceae</taxon>
        <taxon>Haloferula</taxon>
    </lineage>
</organism>
<dbReference type="Proteomes" id="UP001374893">
    <property type="component" value="Chromosome"/>
</dbReference>
<evidence type="ECO:0000313" key="3">
    <source>
        <dbReference type="Proteomes" id="UP001374893"/>
    </source>
</evidence>
<evidence type="ECO:0000313" key="2">
    <source>
        <dbReference type="EMBL" id="BCX47354.1"/>
    </source>
</evidence>
<reference evidence="2 3" key="1">
    <citation type="submission" date="2021-06" db="EMBL/GenBank/DDBJ databases">
        <title>Complete genome of Haloferula helveola possessing various polysaccharide degrading enzymes.</title>
        <authorList>
            <person name="Takami H."/>
            <person name="Huang C."/>
            <person name="Hamasaki K."/>
        </authorList>
    </citation>
    <scope>NUCLEOTIDE SEQUENCE [LARGE SCALE GENOMIC DNA]</scope>
    <source>
        <strain evidence="2 3">CN-1</strain>
    </source>
</reference>
<dbReference type="EMBL" id="AP024702">
    <property type="protein sequence ID" value="BCX47354.1"/>
    <property type="molecule type" value="Genomic_DNA"/>
</dbReference>
<proteinExistence type="predicted"/>
<evidence type="ECO:0000256" key="1">
    <source>
        <dbReference type="SAM" id="Phobius"/>
    </source>
</evidence>
<feature type="transmembrane region" description="Helical" evidence="1">
    <location>
        <begin position="67"/>
        <end position="91"/>
    </location>
</feature>
<sequence>MIVMGFALLLVAWRLTRRTGGWPARTLMAGALLLALGYSVVLPLYQVKVLVPLNLIMFYPNADPAAALGWHLVRMLSMNGGWLLFGLGLLLHARIFETRRDTSPQPATLPSLP</sequence>
<accession>A0ABM7RB64</accession>